<dbReference type="EMBL" id="KZ772719">
    <property type="protein sequence ID" value="PTQ39106.1"/>
    <property type="molecule type" value="Genomic_DNA"/>
</dbReference>
<dbReference type="Gramene" id="Mp6g14300.1">
    <property type="protein sequence ID" value="Mp6g14300.1.cds"/>
    <property type="gene ID" value="Mp6g14300"/>
</dbReference>
<dbReference type="Proteomes" id="UP000244005">
    <property type="component" value="Unassembled WGS sequence"/>
</dbReference>
<dbReference type="Gene3D" id="2.40.10.120">
    <property type="match status" value="1"/>
</dbReference>
<sequence length="468" mass="49543">MAKGRLSLAVQCIQRWCRVDVNSSLNHSASLFSSSKLPNKTSTGNSAVACGLLFGVTAGVFCLESSEGKKGREESRRSYQLLDAPGSIDHLYSYAPSVSPKSQDNGQLEAKSMGFSRLKRFVESRINYGLMEAMEDGPIQDSSRKNVFLTRHAIADAAAKAAPAVVNITVSIGGRGIFFAQTGGSGFIISPDGTILTNAHVVADDGHGPYKGKIVVTMQDGRTFPGEIISYDSLADIAVVKVHSTKPLPTVAFGSSRKLRPGEWVVALGSPLHLQNTVTVGIVSCVDRKSAEMGLRGVHADYIQTDAAINQGNSGGPLLNLDGEVIGINTMKALAADGVSFAIPIDSALKIIAQLKKHGRVVRPWLGMKMLGLTEDIILQLKERDPSFPDVTGGVLVPQVIPGSPAERAGVRPGDVVVEFDGQPVTSIHQIVESLGDRVGVTFKFVVKRSKGGTATLSVVTEEASPSI</sequence>
<evidence type="ECO:0000256" key="1">
    <source>
        <dbReference type="ARBA" id="ARBA00010541"/>
    </source>
</evidence>
<dbReference type="Pfam" id="PF13365">
    <property type="entry name" value="Trypsin_2"/>
    <property type="match status" value="1"/>
</dbReference>
<evidence type="ECO:0000259" key="4">
    <source>
        <dbReference type="PROSITE" id="PS50106"/>
    </source>
</evidence>
<dbReference type="Pfam" id="PF17820">
    <property type="entry name" value="PDZ_6"/>
    <property type="match status" value="1"/>
</dbReference>
<dbReference type="PRINTS" id="PR00834">
    <property type="entry name" value="PROTEASES2C"/>
</dbReference>
<dbReference type="Gene3D" id="2.30.42.10">
    <property type="match status" value="1"/>
</dbReference>
<dbReference type="InterPro" id="IPR036034">
    <property type="entry name" value="PDZ_sf"/>
</dbReference>
<dbReference type="InterPro" id="IPR041489">
    <property type="entry name" value="PDZ_6"/>
</dbReference>
<feature type="domain" description="PDZ" evidence="4">
    <location>
        <begin position="352"/>
        <end position="428"/>
    </location>
</feature>
<dbReference type="GO" id="GO:0006508">
    <property type="term" value="P:proteolysis"/>
    <property type="evidence" value="ECO:0000318"/>
    <property type="project" value="GO_Central"/>
</dbReference>
<name>A0A2R6WZ28_MARPO</name>
<dbReference type="SMART" id="SM00228">
    <property type="entry name" value="PDZ"/>
    <property type="match status" value="1"/>
</dbReference>
<dbReference type="PROSITE" id="PS50106">
    <property type="entry name" value="PDZ"/>
    <property type="match status" value="1"/>
</dbReference>
<dbReference type="OMA" id="PAECAGS"/>
<dbReference type="SUPFAM" id="SSF50156">
    <property type="entry name" value="PDZ domain-like"/>
    <property type="match status" value="1"/>
</dbReference>
<dbReference type="AlphaFoldDB" id="A0A2R6WZ28"/>
<dbReference type="InterPro" id="IPR001478">
    <property type="entry name" value="PDZ"/>
</dbReference>
<evidence type="ECO:0000256" key="2">
    <source>
        <dbReference type="ARBA" id="ARBA00022670"/>
    </source>
</evidence>
<dbReference type="PANTHER" id="PTHR22939:SF125">
    <property type="entry name" value="PROTEASE DO-LIKE 14-RELATED"/>
    <property type="match status" value="1"/>
</dbReference>
<accession>A0A2R6WZ28</accession>
<evidence type="ECO:0000313" key="5">
    <source>
        <dbReference type="EMBL" id="PTQ39106.1"/>
    </source>
</evidence>
<keyword evidence="6" id="KW-1185">Reference proteome</keyword>
<keyword evidence="2" id="KW-0645">Protease</keyword>
<dbReference type="OrthoDB" id="4217619at2759"/>
<gene>
    <name evidence="5" type="ORF">MARPO_0047s0084</name>
</gene>
<evidence type="ECO:0000256" key="3">
    <source>
        <dbReference type="ARBA" id="ARBA00022801"/>
    </source>
</evidence>
<dbReference type="CDD" id="cd23085">
    <property type="entry name" value="cpPDZ_AtDEGP14-like"/>
    <property type="match status" value="1"/>
</dbReference>
<keyword evidence="3" id="KW-0378">Hydrolase</keyword>
<reference evidence="6" key="1">
    <citation type="journal article" date="2017" name="Cell">
        <title>Insights into land plant evolution garnered from the Marchantia polymorpha genome.</title>
        <authorList>
            <person name="Bowman J.L."/>
            <person name="Kohchi T."/>
            <person name="Yamato K.T."/>
            <person name="Jenkins J."/>
            <person name="Shu S."/>
            <person name="Ishizaki K."/>
            <person name="Yamaoka S."/>
            <person name="Nishihama R."/>
            <person name="Nakamura Y."/>
            <person name="Berger F."/>
            <person name="Adam C."/>
            <person name="Aki S.S."/>
            <person name="Althoff F."/>
            <person name="Araki T."/>
            <person name="Arteaga-Vazquez M.A."/>
            <person name="Balasubrmanian S."/>
            <person name="Barry K."/>
            <person name="Bauer D."/>
            <person name="Boehm C.R."/>
            <person name="Briginshaw L."/>
            <person name="Caballero-Perez J."/>
            <person name="Catarino B."/>
            <person name="Chen F."/>
            <person name="Chiyoda S."/>
            <person name="Chovatia M."/>
            <person name="Davies K.M."/>
            <person name="Delmans M."/>
            <person name="Demura T."/>
            <person name="Dierschke T."/>
            <person name="Dolan L."/>
            <person name="Dorantes-Acosta A.E."/>
            <person name="Eklund D.M."/>
            <person name="Florent S.N."/>
            <person name="Flores-Sandoval E."/>
            <person name="Fujiyama A."/>
            <person name="Fukuzawa H."/>
            <person name="Galik B."/>
            <person name="Grimanelli D."/>
            <person name="Grimwood J."/>
            <person name="Grossniklaus U."/>
            <person name="Hamada T."/>
            <person name="Haseloff J."/>
            <person name="Hetherington A.J."/>
            <person name="Higo A."/>
            <person name="Hirakawa Y."/>
            <person name="Hundley H.N."/>
            <person name="Ikeda Y."/>
            <person name="Inoue K."/>
            <person name="Inoue S.I."/>
            <person name="Ishida S."/>
            <person name="Jia Q."/>
            <person name="Kakita M."/>
            <person name="Kanazawa T."/>
            <person name="Kawai Y."/>
            <person name="Kawashima T."/>
            <person name="Kennedy M."/>
            <person name="Kinose K."/>
            <person name="Kinoshita T."/>
            <person name="Kohara Y."/>
            <person name="Koide E."/>
            <person name="Komatsu K."/>
            <person name="Kopischke S."/>
            <person name="Kubo M."/>
            <person name="Kyozuka J."/>
            <person name="Lagercrantz U."/>
            <person name="Lin S.S."/>
            <person name="Lindquist E."/>
            <person name="Lipzen A.M."/>
            <person name="Lu C.W."/>
            <person name="De Luna E."/>
            <person name="Martienssen R.A."/>
            <person name="Minamino N."/>
            <person name="Mizutani M."/>
            <person name="Mizutani M."/>
            <person name="Mochizuki N."/>
            <person name="Monte I."/>
            <person name="Mosher R."/>
            <person name="Nagasaki H."/>
            <person name="Nakagami H."/>
            <person name="Naramoto S."/>
            <person name="Nishitani K."/>
            <person name="Ohtani M."/>
            <person name="Okamoto T."/>
            <person name="Okumura M."/>
            <person name="Phillips J."/>
            <person name="Pollak B."/>
            <person name="Reinders A."/>
            <person name="Rovekamp M."/>
            <person name="Sano R."/>
            <person name="Sawa S."/>
            <person name="Schmid M.W."/>
            <person name="Shirakawa M."/>
            <person name="Solano R."/>
            <person name="Spunde A."/>
            <person name="Suetsugu N."/>
            <person name="Sugano S."/>
            <person name="Sugiyama A."/>
            <person name="Sun R."/>
            <person name="Suzuki Y."/>
            <person name="Takenaka M."/>
            <person name="Takezawa D."/>
            <person name="Tomogane H."/>
            <person name="Tsuzuki M."/>
            <person name="Ueda T."/>
            <person name="Umeda M."/>
            <person name="Ward J.M."/>
            <person name="Watanabe Y."/>
            <person name="Yazaki K."/>
            <person name="Yokoyama R."/>
            <person name="Yoshitake Y."/>
            <person name="Yotsui I."/>
            <person name="Zachgo S."/>
            <person name="Schmutz J."/>
        </authorList>
    </citation>
    <scope>NUCLEOTIDE SEQUENCE [LARGE SCALE GENOMIC DNA]</scope>
    <source>
        <strain evidence="6">Tak-1</strain>
    </source>
</reference>
<dbReference type="InterPro" id="IPR009003">
    <property type="entry name" value="Peptidase_S1_PA"/>
</dbReference>
<dbReference type="PANTHER" id="PTHR22939">
    <property type="entry name" value="SERINE PROTEASE FAMILY S1C HTRA-RELATED"/>
    <property type="match status" value="1"/>
</dbReference>
<evidence type="ECO:0000313" key="6">
    <source>
        <dbReference type="Proteomes" id="UP000244005"/>
    </source>
</evidence>
<proteinExistence type="inferred from homology"/>
<comment type="similarity">
    <text evidence="1">Belongs to the peptidase S1C family.</text>
</comment>
<dbReference type="InterPro" id="IPR001940">
    <property type="entry name" value="Peptidase_S1C"/>
</dbReference>
<dbReference type="SUPFAM" id="SSF50494">
    <property type="entry name" value="Trypsin-like serine proteases"/>
    <property type="match status" value="1"/>
</dbReference>
<dbReference type="GO" id="GO:0004252">
    <property type="term" value="F:serine-type endopeptidase activity"/>
    <property type="evidence" value="ECO:0000318"/>
    <property type="project" value="GO_Central"/>
</dbReference>
<organism evidence="5 6">
    <name type="scientific">Marchantia polymorpha</name>
    <name type="common">Common liverwort</name>
    <name type="synonym">Marchantia aquatica</name>
    <dbReference type="NCBI Taxonomy" id="3197"/>
    <lineage>
        <taxon>Eukaryota</taxon>
        <taxon>Viridiplantae</taxon>
        <taxon>Streptophyta</taxon>
        <taxon>Embryophyta</taxon>
        <taxon>Marchantiophyta</taxon>
        <taxon>Marchantiopsida</taxon>
        <taxon>Marchantiidae</taxon>
        <taxon>Marchantiales</taxon>
        <taxon>Marchantiaceae</taxon>
        <taxon>Marchantia</taxon>
    </lineage>
</organism>
<protein>
    <recommendedName>
        <fullName evidence="4">PDZ domain-containing protein</fullName>
    </recommendedName>
</protein>